<reference evidence="9 10" key="1">
    <citation type="submission" date="2018-03" db="EMBL/GenBank/DDBJ databases">
        <title>Bacillus urumqiensis sp. nov., a moderately haloalkaliphilic bacterium isolated from a salt lake.</title>
        <authorList>
            <person name="Zhao B."/>
            <person name="Liao Z."/>
        </authorList>
    </citation>
    <scope>NUCLEOTIDE SEQUENCE [LARGE SCALE GENOMIC DNA]</scope>
    <source>
        <strain evidence="9 10">BZ-SZ-XJ18</strain>
    </source>
</reference>
<evidence type="ECO:0000313" key="10">
    <source>
        <dbReference type="Proteomes" id="UP000243650"/>
    </source>
</evidence>
<dbReference type="AlphaFoldDB" id="A0A2P6MF49"/>
<dbReference type="Gene3D" id="3.40.630.20">
    <property type="entry name" value="Peptidase C15, pyroglutamyl peptidase I-like"/>
    <property type="match status" value="1"/>
</dbReference>
<dbReference type="PANTHER" id="PTHR23402">
    <property type="entry name" value="PROTEASE FAMILY C15 PYROGLUTAMYL-PEPTIDASE I-RELATED"/>
    <property type="match status" value="1"/>
</dbReference>
<evidence type="ECO:0000256" key="4">
    <source>
        <dbReference type="ARBA" id="ARBA00022670"/>
    </source>
</evidence>
<dbReference type="InterPro" id="IPR000816">
    <property type="entry name" value="Peptidase_C15"/>
</dbReference>
<dbReference type="PANTHER" id="PTHR23402:SF1">
    <property type="entry name" value="PYROGLUTAMYL-PEPTIDASE I"/>
    <property type="match status" value="1"/>
</dbReference>
<sequence>MVTGFEPFGRWEENPSEQLVKHLQVNRDPHVEAFLLPVVFHEAGRKMKELIRHTNPDAVVMLGTAPGRAAWSIERTAVNTESAPIADNSGEQPEDRIIEETGPFAYRTTLPRSRLIQELHAANIPAETSESAGTYVCNSLFYHVMHELNDSYVPAGFIHLPALPSMSLDGKLPTMPLSMQQEALDTVLNTLKKEIESC</sequence>
<dbReference type="InterPro" id="IPR036440">
    <property type="entry name" value="Peptidase_C15-like_sf"/>
</dbReference>
<accession>A0A2P6MF49</accession>
<dbReference type="EMBL" id="PVNS01000011">
    <property type="protein sequence ID" value="PRO64871.1"/>
    <property type="molecule type" value="Genomic_DNA"/>
</dbReference>
<keyword evidence="4" id="KW-0645">Protease</keyword>
<keyword evidence="10" id="KW-1185">Reference proteome</keyword>
<dbReference type="GO" id="GO:0016920">
    <property type="term" value="F:pyroglutamyl-peptidase activity"/>
    <property type="evidence" value="ECO:0007669"/>
    <property type="project" value="InterPro"/>
</dbReference>
<evidence type="ECO:0000313" key="9">
    <source>
        <dbReference type="EMBL" id="PRO64871.1"/>
    </source>
</evidence>
<dbReference type="InterPro" id="IPR016125">
    <property type="entry name" value="Peptidase_C15-like"/>
</dbReference>
<gene>
    <name evidence="9" type="ORF">C6I21_12035</name>
</gene>
<evidence type="ECO:0000256" key="1">
    <source>
        <dbReference type="ARBA" id="ARBA00006641"/>
    </source>
</evidence>
<evidence type="ECO:0000256" key="2">
    <source>
        <dbReference type="ARBA" id="ARBA00019191"/>
    </source>
</evidence>
<keyword evidence="3" id="KW-0963">Cytoplasm</keyword>
<dbReference type="CDD" id="cd00501">
    <property type="entry name" value="Peptidase_C15"/>
    <property type="match status" value="1"/>
</dbReference>
<dbReference type="PIRSF" id="PIRSF015592">
    <property type="entry name" value="Prld-crbxl_pptds"/>
    <property type="match status" value="1"/>
</dbReference>
<keyword evidence="5" id="KW-0378">Hydrolase</keyword>
<evidence type="ECO:0000256" key="7">
    <source>
        <dbReference type="ARBA" id="ARBA00030836"/>
    </source>
</evidence>
<proteinExistence type="inferred from homology"/>
<dbReference type="PRINTS" id="PR00706">
    <property type="entry name" value="PYROGLUPTASE"/>
</dbReference>
<evidence type="ECO:0000256" key="6">
    <source>
        <dbReference type="ARBA" id="ARBA00022807"/>
    </source>
</evidence>
<keyword evidence="6" id="KW-0788">Thiol protease</keyword>
<comment type="similarity">
    <text evidence="1">Belongs to the peptidase C15 family.</text>
</comment>
<evidence type="ECO:0000256" key="3">
    <source>
        <dbReference type="ARBA" id="ARBA00022490"/>
    </source>
</evidence>
<evidence type="ECO:0000256" key="8">
    <source>
        <dbReference type="ARBA" id="ARBA00031559"/>
    </source>
</evidence>
<dbReference type="Proteomes" id="UP000243650">
    <property type="component" value="Unassembled WGS sequence"/>
</dbReference>
<dbReference type="GO" id="GO:0006508">
    <property type="term" value="P:proteolysis"/>
    <property type="evidence" value="ECO:0007669"/>
    <property type="project" value="UniProtKB-KW"/>
</dbReference>
<dbReference type="SUPFAM" id="SSF53182">
    <property type="entry name" value="Pyrrolidone carboxyl peptidase (pyroglutamate aminopeptidase)"/>
    <property type="match status" value="1"/>
</dbReference>
<dbReference type="GO" id="GO:0005829">
    <property type="term" value="C:cytosol"/>
    <property type="evidence" value="ECO:0007669"/>
    <property type="project" value="InterPro"/>
</dbReference>
<dbReference type="Pfam" id="PF01470">
    <property type="entry name" value="Peptidase_C15"/>
    <property type="match status" value="1"/>
</dbReference>
<comment type="caution">
    <text evidence="9">The sequence shown here is derived from an EMBL/GenBank/DDBJ whole genome shotgun (WGS) entry which is preliminary data.</text>
</comment>
<name>A0A2P6MF49_ALKUR</name>
<evidence type="ECO:0000256" key="5">
    <source>
        <dbReference type="ARBA" id="ARBA00022801"/>
    </source>
</evidence>
<protein>
    <recommendedName>
        <fullName evidence="2">Pyrrolidone-carboxylate peptidase</fullName>
    </recommendedName>
    <alternativeName>
        <fullName evidence="7">5-oxoprolyl-peptidase</fullName>
    </alternativeName>
    <alternativeName>
        <fullName evidence="8">Pyroglutamyl-peptidase I</fullName>
    </alternativeName>
</protein>
<organism evidence="9 10">
    <name type="scientific">Alkalicoccus urumqiensis</name>
    <name type="common">Bacillus urumqiensis</name>
    <dbReference type="NCBI Taxonomy" id="1548213"/>
    <lineage>
        <taxon>Bacteria</taxon>
        <taxon>Bacillati</taxon>
        <taxon>Bacillota</taxon>
        <taxon>Bacilli</taxon>
        <taxon>Bacillales</taxon>
        <taxon>Bacillaceae</taxon>
        <taxon>Alkalicoccus</taxon>
    </lineage>
</organism>